<sequence length="1036" mass="116246">MELNAGVDVSLGEKTLLPNSRPGGDSSTKSEDDENAAKSPLFATTLLFNDFHRDLIHFVAFDFHGRRMATVSSDSMICIWEIGTNGAVTKSACWKGHGGPVWKIQWAHPEFGQILATCSFDRNVTIWEEAAKTDLDEATRLKPGEKFEKRQWKKAGYLVDTLKDNVIDIKFAPRHLGLMIATCSAQGVLRTYEAPDIMNLSQWNLREEVRLFETRCSTISWSTNRLTRPLIAACSDEINIKGPSIGIVEYHENFRQIFFLVYFRKWQPVNAPVFEEPCAVSDVAFAPSVGRLYHVLAVAARNVYVYKMTIKDNSKESDVDSVSPSNYVIELLDVLKTSVPTFVQVCLFLTELAVSSVLWRLSWNITGTVLSVASSDGNIRIWKASFMKKWVLIGTIKTTDTGKVRSDDSTTISLSALAKQNGERNGGIACEASCIFQSRTFFLLFGMITVFLCSFEVKNLDALYDSLFYVCQDGEGSLFFVCSVFISNSDFGLVGGDAVALNSGMAAVSPVCSELDKLVDTWLKWDKNEKTRKEIEELLDKGNTTELCSLMCGKLVFGTAGVRARMGPGFKRLNDLTILMLTHGFAVHLKEFYKRDNIQVAIGYDGRHNSQRWGMLAANVFVCNGIKAYVFSEVCPTPFALLDVHEEEIIRIAFESPEPKPEYWDLSELKRKPLFKSADIVIEQYYEDEQLLSRHKCLNQKCPIKFTYSAFHGVGLKYALQLLQKFGFASGNVVVVKEQAYPDPNFPTVSSPNPEEGRKVLQLSIETADKNNSTVILANDPDADRFQLAEKQPDGEWHVFTGNEMGTLLTWWVWKCWKEENPNKEPSDVYILNSAVSSSIVRTIAAKEGFKNELTLTGFKWMGNKADELEKQDKKVLLAWEESIGFMLGHPRDKDGVTAAAVFAEVASFLNSQGLTLKKQLFSIYNQYGFHLARSSYWFVPSPDVTKKIFGKLRKDMKFPSAIGKYKVKYVRDLTIGYDNEQPGNKPVLPLSKSSEMMTFTFADGSLATVRASGTEPKLKYYIELKTGPGKDERLA</sequence>
<keyword evidence="14" id="KW-1185">Reference proteome</keyword>
<evidence type="ECO:0000256" key="4">
    <source>
        <dbReference type="ARBA" id="ARBA00022723"/>
    </source>
</evidence>
<accession>A0A158Q9M1</accession>
<dbReference type="InterPro" id="IPR036322">
    <property type="entry name" value="WD40_repeat_dom_sf"/>
</dbReference>
<dbReference type="InterPro" id="IPR005846">
    <property type="entry name" value="A-D-PHexomutase_a/b/a-III"/>
</dbReference>
<evidence type="ECO:0000256" key="6">
    <source>
        <dbReference type="ARBA" id="ARBA00022842"/>
    </source>
</evidence>
<evidence type="ECO:0000313" key="15">
    <source>
        <dbReference type="WBParaSite" id="EVEC_0000247401-mRNA-1"/>
    </source>
</evidence>
<feature type="domain" description="Alpha-D-phosphohexomutase alpha/beta/alpha" evidence="10">
    <location>
        <begin position="555"/>
        <end position="640"/>
    </location>
</feature>
<dbReference type="InterPro" id="IPR001680">
    <property type="entry name" value="WD40_rpt"/>
</dbReference>
<dbReference type="Gene3D" id="2.130.10.10">
    <property type="entry name" value="YVTN repeat-like/Quinoprotein amine dehydrogenase"/>
    <property type="match status" value="1"/>
</dbReference>
<evidence type="ECO:0000256" key="7">
    <source>
        <dbReference type="ARBA" id="ARBA00023235"/>
    </source>
</evidence>
<organism evidence="15">
    <name type="scientific">Enterobius vermicularis</name>
    <name type="common">Human pinworm</name>
    <dbReference type="NCBI Taxonomy" id="51028"/>
    <lineage>
        <taxon>Eukaryota</taxon>
        <taxon>Metazoa</taxon>
        <taxon>Ecdysozoa</taxon>
        <taxon>Nematoda</taxon>
        <taxon>Chromadorea</taxon>
        <taxon>Rhabditida</taxon>
        <taxon>Spirurina</taxon>
        <taxon>Oxyuridomorpha</taxon>
        <taxon>Oxyuroidea</taxon>
        <taxon>Oxyuridae</taxon>
        <taxon>Enterobius</taxon>
    </lineage>
</organism>
<dbReference type="Proteomes" id="UP000274131">
    <property type="component" value="Unassembled WGS sequence"/>
</dbReference>
<keyword evidence="3 8" id="KW-0853">WD repeat</keyword>
<dbReference type="WBParaSite" id="EVEC_0000247401-mRNA-1">
    <property type="protein sequence ID" value="EVEC_0000247401-mRNA-1"/>
    <property type="gene ID" value="EVEC_0000247401"/>
</dbReference>
<dbReference type="AlphaFoldDB" id="A0A158Q9M1"/>
<dbReference type="SMART" id="SM00320">
    <property type="entry name" value="WD40"/>
    <property type="match status" value="4"/>
</dbReference>
<dbReference type="InterPro" id="IPR005844">
    <property type="entry name" value="A-D-PHexomutase_a/b/a-I"/>
</dbReference>
<dbReference type="Pfam" id="PF02878">
    <property type="entry name" value="PGM_PMM_I"/>
    <property type="match status" value="1"/>
</dbReference>
<dbReference type="SUPFAM" id="SSF50978">
    <property type="entry name" value="WD40 repeat-like"/>
    <property type="match status" value="1"/>
</dbReference>
<dbReference type="Pfam" id="PF02880">
    <property type="entry name" value="PGM_PMM_III"/>
    <property type="match status" value="1"/>
</dbReference>
<feature type="repeat" description="WD" evidence="8">
    <location>
        <begin position="361"/>
        <end position="383"/>
    </location>
</feature>
<dbReference type="Pfam" id="PF00400">
    <property type="entry name" value="WD40"/>
    <property type="match status" value="3"/>
</dbReference>
<dbReference type="InterPro" id="IPR015943">
    <property type="entry name" value="WD40/YVTN_repeat-like_dom_sf"/>
</dbReference>
<dbReference type="CDD" id="cd05799">
    <property type="entry name" value="PGM2"/>
    <property type="match status" value="1"/>
</dbReference>
<dbReference type="SUPFAM" id="SSF53738">
    <property type="entry name" value="Phosphoglucomutase, first 3 domains"/>
    <property type="match status" value="3"/>
</dbReference>
<dbReference type="GO" id="GO:0008973">
    <property type="term" value="F:phosphopentomutase activity"/>
    <property type="evidence" value="ECO:0007669"/>
    <property type="project" value="TreeGrafter"/>
</dbReference>
<evidence type="ECO:0000313" key="14">
    <source>
        <dbReference type="Proteomes" id="UP000274131"/>
    </source>
</evidence>
<evidence type="ECO:0000256" key="8">
    <source>
        <dbReference type="PROSITE-ProRule" id="PRU00221"/>
    </source>
</evidence>
<name>A0A158Q9M1_ENTVE</name>
<dbReference type="PROSITE" id="PS00678">
    <property type="entry name" value="WD_REPEATS_1"/>
    <property type="match status" value="1"/>
</dbReference>
<reference evidence="13 14" key="2">
    <citation type="submission" date="2018-10" db="EMBL/GenBank/DDBJ databases">
        <authorList>
            <consortium name="Pathogen Informatics"/>
        </authorList>
    </citation>
    <scope>NUCLEOTIDE SEQUENCE [LARGE SCALE GENOMIC DNA]</scope>
</reference>
<evidence type="ECO:0000256" key="1">
    <source>
        <dbReference type="ARBA" id="ARBA00010231"/>
    </source>
</evidence>
<dbReference type="GO" id="GO:0005975">
    <property type="term" value="P:carbohydrate metabolic process"/>
    <property type="evidence" value="ECO:0007669"/>
    <property type="project" value="InterPro"/>
</dbReference>
<keyword evidence="6" id="KW-0460">Magnesium</keyword>
<dbReference type="OrthoDB" id="8300170at2759"/>
<feature type="domain" description="Alpha-D-phosphohexomutase alpha/beta/alpha" evidence="11">
    <location>
        <begin position="699"/>
        <end position="791"/>
    </location>
</feature>
<feature type="domain" description="Alpha-D-phosphohexomutase alpha/beta/alpha" evidence="12">
    <location>
        <begin position="820"/>
        <end position="925"/>
    </location>
</feature>
<evidence type="ECO:0000256" key="9">
    <source>
        <dbReference type="SAM" id="MobiDB-lite"/>
    </source>
</evidence>
<dbReference type="PROSITE" id="PS50082">
    <property type="entry name" value="WD_REPEATS_2"/>
    <property type="match status" value="3"/>
</dbReference>
<gene>
    <name evidence="13" type="ORF">EVEC_LOCUS2182</name>
</gene>
<evidence type="ECO:0000313" key="13">
    <source>
        <dbReference type="EMBL" id="VDD87039.1"/>
    </source>
</evidence>
<keyword evidence="2" id="KW-0597">Phosphoprotein</keyword>
<dbReference type="SUPFAM" id="SSF55957">
    <property type="entry name" value="Phosphoglucomutase, C-terminal domain"/>
    <property type="match status" value="1"/>
</dbReference>
<dbReference type="PANTHER" id="PTHR45745">
    <property type="entry name" value="PHOSPHOMANNOMUTASE 45A"/>
    <property type="match status" value="1"/>
</dbReference>
<comment type="similarity">
    <text evidence="1">Belongs to the phosphohexose mutase family.</text>
</comment>
<dbReference type="Pfam" id="PF02879">
    <property type="entry name" value="PGM_PMM_II"/>
    <property type="match status" value="1"/>
</dbReference>
<reference evidence="15" key="1">
    <citation type="submission" date="2016-04" db="UniProtKB">
        <authorList>
            <consortium name="WormBaseParasite"/>
        </authorList>
    </citation>
    <scope>IDENTIFICATION</scope>
</reference>
<evidence type="ECO:0000256" key="2">
    <source>
        <dbReference type="ARBA" id="ARBA00022553"/>
    </source>
</evidence>
<evidence type="ECO:0000259" key="10">
    <source>
        <dbReference type="Pfam" id="PF02878"/>
    </source>
</evidence>
<dbReference type="PANTHER" id="PTHR45745:SF1">
    <property type="entry name" value="PHOSPHOGLUCOMUTASE 2B-RELATED"/>
    <property type="match status" value="1"/>
</dbReference>
<dbReference type="GO" id="GO:0046872">
    <property type="term" value="F:metal ion binding"/>
    <property type="evidence" value="ECO:0007669"/>
    <property type="project" value="UniProtKB-KW"/>
</dbReference>
<dbReference type="InterPro" id="IPR019775">
    <property type="entry name" value="WD40_repeat_CS"/>
</dbReference>
<proteinExistence type="inferred from homology"/>
<keyword evidence="4" id="KW-0479">Metal-binding</keyword>
<dbReference type="STRING" id="51028.A0A158Q9M1"/>
<dbReference type="InterPro" id="IPR036900">
    <property type="entry name" value="A-D-PHexomutase_C_sf"/>
</dbReference>
<dbReference type="GO" id="GO:0005634">
    <property type="term" value="C:nucleus"/>
    <property type="evidence" value="ECO:0007669"/>
    <property type="project" value="TreeGrafter"/>
</dbReference>
<feature type="repeat" description="WD" evidence="8">
    <location>
        <begin position="94"/>
        <end position="128"/>
    </location>
</feature>
<keyword evidence="7" id="KW-0413">Isomerase</keyword>
<evidence type="ECO:0000256" key="3">
    <source>
        <dbReference type="ARBA" id="ARBA00022574"/>
    </source>
</evidence>
<protein>
    <submittedName>
        <fullName evidence="15">WD_REPEATS_REGION domain-containing protein</fullName>
    </submittedName>
</protein>
<dbReference type="InterPro" id="IPR005845">
    <property type="entry name" value="A-D-PHexomutase_a/b/a-II"/>
</dbReference>
<keyword evidence="5" id="KW-0677">Repeat</keyword>
<feature type="repeat" description="WD" evidence="8">
    <location>
        <begin position="49"/>
        <end position="90"/>
    </location>
</feature>
<evidence type="ECO:0000256" key="5">
    <source>
        <dbReference type="ARBA" id="ARBA00022737"/>
    </source>
</evidence>
<dbReference type="EMBL" id="UXUI01007334">
    <property type="protein sequence ID" value="VDD87039.1"/>
    <property type="molecule type" value="Genomic_DNA"/>
</dbReference>
<evidence type="ECO:0000259" key="12">
    <source>
        <dbReference type="Pfam" id="PF02880"/>
    </source>
</evidence>
<dbReference type="InterPro" id="IPR016055">
    <property type="entry name" value="A-D-PHexomutase_a/b/a-I/II/III"/>
</dbReference>
<evidence type="ECO:0000259" key="11">
    <source>
        <dbReference type="Pfam" id="PF02879"/>
    </source>
</evidence>
<dbReference type="GO" id="GO:0006166">
    <property type="term" value="P:purine ribonucleoside salvage"/>
    <property type="evidence" value="ECO:0007669"/>
    <property type="project" value="TreeGrafter"/>
</dbReference>
<dbReference type="Gene3D" id="3.40.120.10">
    <property type="entry name" value="Alpha-D-Glucose-1,6-Bisphosphate, subunit A, domain 3"/>
    <property type="match status" value="3"/>
</dbReference>
<feature type="region of interest" description="Disordered" evidence="9">
    <location>
        <begin position="1"/>
        <end position="35"/>
    </location>
</feature>